<dbReference type="InterPro" id="IPR054384">
    <property type="entry name" value="SecDF_P1_head"/>
</dbReference>
<feature type="region of interest" description="Disordered" evidence="10">
    <location>
        <begin position="146"/>
        <end position="248"/>
    </location>
</feature>
<dbReference type="PANTHER" id="PTHR30081:SF1">
    <property type="entry name" value="PROTEIN TRANSLOCASE SUBUNIT SECD"/>
    <property type="match status" value="1"/>
</dbReference>
<feature type="transmembrane region" description="Helical" evidence="9">
    <location>
        <begin position="479"/>
        <end position="501"/>
    </location>
</feature>
<dbReference type="Pfam" id="PF22599">
    <property type="entry name" value="SecDF_P1_head"/>
    <property type="match status" value="1"/>
</dbReference>
<feature type="domain" description="SecDF P1 head subdomain" evidence="13">
    <location>
        <begin position="292"/>
        <end position="404"/>
    </location>
</feature>
<dbReference type="InterPro" id="IPR005791">
    <property type="entry name" value="SecD"/>
</dbReference>
<comment type="similarity">
    <text evidence="9">Belongs to the SecD/SecF family. SecD subfamily.</text>
</comment>
<dbReference type="RefSeq" id="WP_370719031.1">
    <property type="nucleotide sequence ID" value="NZ_JBGGTQ010000005.1"/>
</dbReference>
<feature type="compositionally biased region" description="Low complexity" evidence="10">
    <location>
        <begin position="171"/>
        <end position="226"/>
    </location>
</feature>
<dbReference type="NCBIfam" id="TIGR00916">
    <property type="entry name" value="2A0604s01"/>
    <property type="match status" value="1"/>
</dbReference>
<dbReference type="EMBL" id="JBGGTQ010000005">
    <property type="protein sequence ID" value="MEZ0492922.1"/>
    <property type="molecule type" value="Genomic_DNA"/>
</dbReference>
<comment type="subcellular location">
    <subcellularLocation>
        <location evidence="1 9">Cell membrane</location>
        <topology evidence="1 9">Multi-pass membrane protein</topology>
    </subcellularLocation>
</comment>
<feature type="domain" description="Protein translocase subunit SecDF P1" evidence="12">
    <location>
        <begin position="83"/>
        <end position="139"/>
    </location>
</feature>
<dbReference type="PANTHER" id="PTHR30081">
    <property type="entry name" value="PROTEIN-EXPORT MEMBRANE PROTEIN SEC"/>
    <property type="match status" value="1"/>
</dbReference>
<evidence type="ECO:0000313" key="15">
    <source>
        <dbReference type="Proteomes" id="UP001566476"/>
    </source>
</evidence>
<feature type="domain" description="Protein export membrane protein SecD/SecF C-terminal" evidence="11">
    <location>
        <begin position="405"/>
        <end position="581"/>
    </location>
</feature>
<keyword evidence="3 9" id="KW-1003">Cell membrane</keyword>
<reference evidence="14 15" key="1">
    <citation type="submission" date="2024-07" db="EMBL/GenBank/DDBJ databases">
        <authorList>
            <person name="Thanompreechachai J."/>
            <person name="Duangmal K."/>
        </authorList>
    </citation>
    <scope>NUCLEOTIDE SEQUENCE [LARGE SCALE GENOMIC DNA]</scope>
    <source>
        <strain evidence="14 15">TBRC 1896</strain>
    </source>
</reference>
<feature type="compositionally biased region" description="Basic and acidic residues" evidence="10">
    <location>
        <begin position="613"/>
        <end position="632"/>
    </location>
</feature>
<name>A0ABV4I2L5_9ACTN</name>
<feature type="compositionally biased region" description="Basic and acidic residues" evidence="10">
    <location>
        <begin position="642"/>
        <end position="653"/>
    </location>
</feature>
<evidence type="ECO:0000256" key="10">
    <source>
        <dbReference type="SAM" id="MobiDB-lite"/>
    </source>
</evidence>
<dbReference type="Gene3D" id="3.30.70.3220">
    <property type="match status" value="1"/>
</dbReference>
<accession>A0ABV4I2L5</accession>
<dbReference type="InterPro" id="IPR022813">
    <property type="entry name" value="SecD/SecF_arch_bac"/>
</dbReference>
<dbReference type="SUPFAM" id="SSF82866">
    <property type="entry name" value="Multidrug efflux transporter AcrB transmembrane domain"/>
    <property type="match status" value="1"/>
</dbReference>
<dbReference type="NCBIfam" id="TIGR01129">
    <property type="entry name" value="secD"/>
    <property type="match status" value="1"/>
</dbReference>
<dbReference type="InterPro" id="IPR048634">
    <property type="entry name" value="SecD_SecF_C"/>
</dbReference>
<evidence type="ECO:0000259" key="13">
    <source>
        <dbReference type="Pfam" id="PF22599"/>
    </source>
</evidence>
<keyword evidence="15" id="KW-1185">Reference proteome</keyword>
<evidence type="ECO:0000259" key="11">
    <source>
        <dbReference type="Pfam" id="PF02355"/>
    </source>
</evidence>
<evidence type="ECO:0000256" key="8">
    <source>
        <dbReference type="ARBA" id="ARBA00023136"/>
    </source>
</evidence>
<keyword evidence="4 9" id="KW-0812">Transmembrane</keyword>
<evidence type="ECO:0000256" key="7">
    <source>
        <dbReference type="ARBA" id="ARBA00023010"/>
    </source>
</evidence>
<keyword evidence="6 9" id="KW-1133">Transmembrane helix</keyword>
<feature type="transmembrane region" description="Helical" evidence="9">
    <location>
        <begin position="554"/>
        <end position="581"/>
    </location>
</feature>
<dbReference type="InterPro" id="IPR055344">
    <property type="entry name" value="SecD_SecF_C_bact"/>
</dbReference>
<dbReference type="Pfam" id="PF02355">
    <property type="entry name" value="SecD_SecF_C"/>
    <property type="match status" value="1"/>
</dbReference>
<feature type="region of interest" description="Disordered" evidence="10">
    <location>
        <begin position="613"/>
        <end position="653"/>
    </location>
</feature>
<dbReference type="Gene3D" id="3.30.1360.200">
    <property type="match status" value="1"/>
</dbReference>
<comment type="function">
    <text evidence="9">Part of the Sec protein translocase complex. Interacts with the SecYEG preprotein conducting channel. SecDF uses the proton motive force (PMF) to complete protein translocation after the ATP-dependent function of SecA.</text>
</comment>
<protein>
    <recommendedName>
        <fullName evidence="9">Protein translocase subunit SecD</fullName>
    </recommendedName>
</protein>
<dbReference type="Pfam" id="PF21760">
    <property type="entry name" value="SecD_1st"/>
    <property type="match status" value="1"/>
</dbReference>
<keyword evidence="5 9" id="KW-0653">Protein transport</keyword>
<evidence type="ECO:0000256" key="2">
    <source>
        <dbReference type="ARBA" id="ARBA00022448"/>
    </source>
</evidence>
<dbReference type="InterPro" id="IPR048631">
    <property type="entry name" value="SecD_1st"/>
</dbReference>
<evidence type="ECO:0000259" key="12">
    <source>
        <dbReference type="Pfam" id="PF21760"/>
    </source>
</evidence>
<feature type="transmembrane region" description="Helical" evidence="9">
    <location>
        <begin position="27"/>
        <end position="47"/>
    </location>
</feature>
<organism evidence="14 15">
    <name type="scientific">Kineococcus mangrovi</name>
    <dbReference type="NCBI Taxonomy" id="1660183"/>
    <lineage>
        <taxon>Bacteria</taxon>
        <taxon>Bacillati</taxon>
        <taxon>Actinomycetota</taxon>
        <taxon>Actinomycetes</taxon>
        <taxon>Kineosporiales</taxon>
        <taxon>Kineosporiaceae</taxon>
        <taxon>Kineococcus</taxon>
    </lineage>
</organism>
<evidence type="ECO:0000256" key="5">
    <source>
        <dbReference type="ARBA" id="ARBA00022927"/>
    </source>
</evidence>
<dbReference type="HAMAP" id="MF_01463_B">
    <property type="entry name" value="SecD_B"/>
    <property type="match status" value="1"/>
</dbReference>
<comment type="caution">
    <text evidence="14">The sequence shown here is derived from an EMBL/GenBank/DDBJ whole genome shotgun (WGS) entry which is preliminary data.</text>
</comment>
<sequence>MSNDRPTGPPRVRRGAPIRRPHPGRTLVALVLVVVAVFAAVGAGSIWSSARWAPGLALDLEGGTQVVLTPRSVDGGAVPAEQVQRAAEIIRQRVDATGLSETEVQVQGGQNISVSIPGEATRQQLDLISQSAQLRMRVVLFAQPVQPGAAPEPSPSVEPSGEATPGDGASATPTGEDGAPAATPTPTQSADGAAAPAALQAATTPPAEPAPAATTTPPSLADIATPTPTPGPGQPSTVPTPSPTDASDLAWRDIPEVAQIFAALDCSDPAQRSGGIVDDPSKPLVTCDQDGTYKYVLGPAELEGTDLVSASAAQATNNQGFTTGAWVVRLQFDSAGAERFSTLTTRISTLEPPRNQFAAVLDGLVVTAPTVDQRFGADVDIEGNFTQASADALAQQLQFGALPVSFTVQTEDQISATLGADQLRNGLIAGAVGLVLVVAYMLVQYRALGLVTIASLVIAAALTYGVLLLLSWLQGYRLSLAGVAGLIVAIGVTADSFILFFERVRDEIRDGRILSSAVEAGWRRARRTILVSDAVSLLSAVVLYVLAVGNVRGFAYTLGITTIIDLVVVVLFTHPVVAVLAKTKFFGGGHKLSGFDPEHLGSVVARHALHRGEHRPTVAEMRRAEREREKARSGGGAGESSSEDRNDANGDES</sequence>
<proteinExistence type="inferred from homology"/>
<feature type="transmembrane region" description="Helical" evidence="9">
    <location>
        <begin position="450"/>
        <end position="473"/>
    </location>
</feature>
<keyword evidence="8 9" id="KW-0472">Membrane</keyword>
<evidence type="ECO:0000256" key="6">
    <source>
        <dbReference type="ARBA" id="ARBA00022989"/>
    </source>
</evidence>
<feature type="compositionally biased region" description="Pro residues" evidence="10">
    <location>
        <begin position="227"/>
        <end position="242"/>
    </location>
</feature>
<evidence type="ECO:0000256" key="9">
    <source>
        <dbReference type="HAMAP-Rule" id="MF_01463"/>
    </source>
</evidence>
<dbReference type="Proteomes" id="UP001566476">
    <property type="component" value="Unassembled WGS sequence"/>
</dbReference>
<evidence type="ECO:0000256" key="4">
    <source>
        <dbReference type="ARBA" id="ARBA00022692"/>
    </source>
</evidence>
<feature type="transmembrane region" description="Helical" evidence="9">
    <location>
        <begin position="423"/>
        <end position="443"/>
    </location>
</feature>
<evidence type="ECO:0000313" key="14">
    <source>
        <dbReference type="EMBL" id="MEZ0492922.1"/>
    </source>
</evidence>
<keyword evidence="2 9" id="KW-0813">Transport</keyword>
<feature type="transmembrane region" description="Helical" evidence="9">
    <location>
        <begin position="529"/>
        <end position="548"/>
    </location>
</feature>
<evidence type="ECO:0000256" key="1">
    <source>
        <dbReference type="ARBA" id="ARBA00004651"/>
    </source>
</evidence>
<keyword evidence="7 9" id="KW-0811">Translocation</keyword>
<gene>
    <name evidence="9 14" type="primary">secD</name>
    <name evidence="14" type="ORF">AB2L28_11835</name>
</gene>
<evidence type="ECO:0000256" key="3">
    <source>
        <dbReference type="ARBA" id="ARBA00022475"/>
    </source>
</evidence>
<comment type="subunit">
    <text evidence="9">Forms a complex with SecF. Part of the essential Sec protein translocation apparatus which comprises SecA, SecYEG and auxiliary proteins SecDF. Other proteins may also be involved.</text>
</comment>